<dbReference type="RefSeq" id="WP_128178212.1">
    <property type="nucleotide sequence ID" value="NZ_CP071409.1"/>
</dbReference>
<dbReference type="AlphaFoldDB" id="A0A443IC05"/>
<evidence type="ECO:0000259" key="8">
    <source>
        <dbReference type="Pfam" id="PF01568"/>
    </source>
</evidence>
<keyword evidence="3" id="KW-0500">Molybdenum</keyword>
<evidence type="ECO:0000256" key="4">
    <source>
        <dbReference type="ARBA" id="ARBA00022723"/>
    </source>
</evidence>
<dbReference type="InterPro" id="IPR006656">
    <property type="entry name" value="Mopterin_OxRdtase"/>
</dbReference>
<keyword evidence="4" id="KW-0479">Metal-binding</keyword>
<protein>
    <submittedName>
        <fullName evidence="10">Biotin transporter BioY</fullName>
    </submittedName>
</protein>
<dbReference type="GO" id="GO:0009061">
    <property type="term" value="P:anaerobic respiration"/>
    <property type="evidence" value="ECO:0007669"/>
    <property type="project" value="TreeGrafter"/>
</dbReference>
<dbReference type="Proteomes" id="UP000288794">
    <property type="component" value="Unassembled WGS sequence"/>
</dbReference>
<dbReference type="GO" id="GO:0043546">
    <property type="term" value="F:molybdopterin cofactor binding"/>
    <property type="evidence" value="ECO:0007669"/>
    <property type="project" value="InterPro"/>
</dbReference>
<sequence length="764" mass="84791">MIKKVPHLAHWGAFTAVTENDRLIGCEPFFADADPSPMLNTIPELVYSDKRIRQPMVRRSWLKSRERSDRTLRGREDFVEVDWETALDLVAEENRRIRDRYGASGIFNGSYGWSSAGRVNHARTLVRRFYFAGGGGVDQQGNYSWGAAQFFLPYVIGTYMPLTGRVTDWPDVIEHCQLFIAFGGLALKNSQVASGGAGQHSLQPALKQLAAKGTPVINISPMRDDCPAFLNAEWIPIRPNTDVALMLALGYEIVRLGAVDEAFLQSHCVGYAELRTYLDGQSDGFAKTPAWASAITGISAARITRLAQQLIGIRSFMTCSYSVQRAHRGEQPYWMMIALSSMLGQPGLPGGGFSFGHGSMNSVGNPRIEGPAPLMSTGVNPSGLSIPVARISDMLLNPHQPYSFQGKTHHYPDIHLVHWAGGNPFHHHQQLHRLVEGWQRPDTVIVQDIVWTPAAQMADIVLPVTTSLERNDIGGSSRDRYILAMHQAIRPQHQARNDFDIFADIADRLGYREQFTENRSEMQWIEHLYQQCAAAYASNGASWPEFAAFWQRGYVEVPQGDKPFIFMEAFRNNPQANPIKTASGKIELFCKTIADFQLDDFAGHPQWRPPKEWLGADLSERYPLHMISIQPDDRLHSQLDATTTVQANKTAGHETLWMHVQDATRRGILEGDEIEVSNARGIILAGVRLTDGVMPGVVIIATGAWFDPGFGKAWRPYDRAGNPNVLTLDIGTSSLTQGPNAMSCLVEVKKHTSNNANYSVAASS</sequence>
<dbReference type="PROSITE" id="PS00490">
    <property type="entry name" value="MOLYBDOPTERIN_PROK_2"/>
    <property type="match status" value="1"/>
</dbReference>
<evidence type="ECO:0000259" key="7">
    <source>
        <dbReference type="Pfam" id="PF00384"/>
    </source>
</evidence>
<comment type="caution">
    <text evidence="10">The sequence shown here is derived from an EMBL/GenBank/DDBJ whole genome shotgun (WGS) entry which is preliminary data.</text>
</comment>
<dbReference type="EMBL" id="JMEE01000034">
    <property type="protein sequence ID" value="RWR01728.1"/>
    <property type="molecule type" value="Genomic_DNA"/>
</dbReference>
<organism evidence="10 11">
    <name type="scientific">[Pantoea] beijingensis</name>
    <dbReference type="NCBI Taxonomy" id="1324864"/>
    <lineage>
        <taxon>Bacteria</taxon>
        <taxon>Pseudomonadati</taxon>
        <taxon>Pseudomonadota</taxon>
        <taxon>Gammaproteobacteria</taxon>
        <taxon>Enterobacterales</taxon>
        <taxon>Erwiniaceae</taxon>
        <taxon>Erwinia</taxon>
    </lineage>
</organism>
<dbReference type="PANTHER" id="PTHR43742:SF10">
    <property type="entry name" value="TRIMETHYLAMINE-N-OXIDE REDUCTASE 2"/>
    <property type="match status" value="1"/>
</dbReference>
<dbReference type="SUPFAM" id="SSF53706">
    <property type="entry name" value="Formate dehydrogenase/DMSO reductase, domains 1-3"/>
    <property type="match status" value="1"/>
</dbReference>
<comment type="similarity">
    <text evidence="2">Belongs to the prokaryotic molybdopterin-containing oxidoreductase family.</text>
</comment>
<dbReference type="Pfam" id="PF18364">
    <property type="entry name" value="Molybdopterin_N"/>
    <property type="match status" value="1"/>
</dbReference>
<dbReference type="SUPFAM" id="SSF50692">
    <property type="entry name" value="ADC-like"/>
    <property type="match status" value="1"/>
</dbReference>
<dbReference type="Gene3D" id="2.40.40.20">
    <property type="match status" value="1"/>
</dbReference>
<comment type="cofactor">
    <cofactor evidence="1">
        <name>Mo-bis(molybdopterin guanine dinucleotide)</name>
        <dbReference type="ChEBI" id="CHEBI:60539"/>
    </cofactor>
</comment>
<evidence type="ECO:0000259" key="9">
    <source>
        <dbReference type="Pfam" id="PF18364"/>
    </source>
</evidence>
<evidence type="ECO:0000313" key="11">
    <source>
        <dbReference type="Proteomes" id="UP000288794"/>
    </source>
</evidence>
<dbReference type="GO" id="GO:0030151">
    <property type="term" value="F:molybdenum ion binding"/>
    <property type="evidence" value="ECO:0007669"/>
    <property type="project" value="TreeGrafter"/>
</dbReference>
<dbReference type="InterPro" id="IPR041460">
    <property type="entry name" value="Molybdopterin_N"/>
</dbReference>
<evidence type="ECO:0000256" key="3">
    <source>
        <dbReference type="ARBA" id="ARBA00022505"/>
    </source>
</evidence>
<dbReference type="Gene3D" id="3.40.50.740">
    <property type="match status" value="1"/>
</dbReference>
<keyword evidence="5" id="KW-0574">Periplasm</keyword>
<evidence type="ECO:0000256" key="2">
    <source>
        <dbReference type="ARBA" id="ARBA00010312"/>
    </source>
</evidence>
<dbReference type="InterPro" id="IPR006657">
    <property type="entry name" value="MoPterin_dinucl-bd_dom"/>
</dbReference>
<feature type="domain" description="Molybdopterin oxidoreductase N-terminal" evidence="9">
    <location>
        <begin position="7"/>
        <end position="47"/>
    </location>
</feature>
<evidence type="ECO:0000256" key="6">
    <source>
        <dbReference type="ARBA" id="ARBA00023002"/>
    </source>
</evidence>
<reference evidence="10 11" key="1">
    <citation type="submission" date="2014-04" db="EMBL/GenBank/DDBJ databases">
        <title>Draft genome sequence of Pantoea beijingensis strain LMG 27579, an emerging pathogen to Pleurotus eryngii with potential industrial application.</title>
        <authorList>
            <person name="Xu F."/>
            <person name="Liu Y."/>
            <person name="Wang S."/>
            <person name="Yin Y."/>
            <person name="Ma Y."/>
            <person name="Zhao S."/>
            <person name="Rong C."/>
        </authorList>
    </citation>
    <scope>NUCLEOTIDE SEQUENCE [LARGE SCALE GENOMIC DNA]</scope>
    <source>
        <strain evidence="10 11">LMG 27579</strain>
    </source>
</reference>
<proteinExistence type="inferred from homology"/>
<dbReference type="InterPro" id="IPR041954">
    <property type="entry name" value="CT_DMSOR/BSOR/TMAOR"/>
</dbReference>
<keyword evidence="11" id="KW-1185">Reference proteome</keyword>
<dbReference type="Gene3D" id="3.90.55.10">
    <property type="entry name" value="Dimethylsulfoxide Reductase, domain 3"/>
    <property type="match status" value="1"/>
</dbReference>
<accession>A0A443IC05</accession>
<dbReference type="GO" id="GO:0009055">
    <property type="term" value="F:electron transfer activity"/>
    <property type="evidence" value="ECO:0007669"/>
    <property type="project" value="TreeGrafter"/>
</dbReference>
<dbReference type="Pfam" id="PF00384">
    <property type="entry name" value="Molybdopterin"/>
    <property type="match status" value="1"/>
</dbReference>
<dbReference type="InterPro" id="IPR006655">
    <property type="entry name" value="Mopterin_OxRdtase_prok_CS"/>
</dbReference>
<gene>
    <name evidence="10" type="ORF">ED28_11935</name>
</gene>
<feature type="domain" description="Molybdopterin dinucleotide-binding" evidence="8">
    <location>
        <begin position="624"/>
        <end position="744"/>
    </location>
</feature>
<dbReference type="Gene3D" id="3.40.228.10">
    <property type="entry name" value="Dimethylsulfoxide Reductase, domain 2"/>
    <property type="match status" value="1"/>
</dbReference>
<dbReference type="Pfam" id="PF01568">
    <property type="entry name" value="Molydop_binding"/>
    <property type="match status" value="1"/>
</dbReference>
<dbReference type="InterPro" id="IPR050612">
    <property type="entry name" value="Prok_Mopterin_Oxidored"/>
</dbReference>
<dbReference type="GO" id="GO:0030288">
    <property type="term" value="C:outer membrane-bounded periplasmic space"/>
    <property type="evidence" value="ECO:0007669"/>
    <property type="project" value="TreeGrafter"/>
</dbReference>
<feature type="domain" description="Molybdopterin oxidoreductase" evidence="7">
    <location>
        <begin position="51"/>
        <end position="507"/>
    </location>
</feature>
<evidence type="ECO:0000256" key="5">
    <source>
        <dbReference type="ARBA" id="ARBA00022764"/>
    </source>
</evidence>
<dbReference type="CDD" id="cd02793">
    <property type="entry name" value="MopB_CT_DMSOR-BSOR-TMAOR"/>
    <property type="match status" value="1"/>
</dbReference>
<keyword evidence="6" id="KW-0560">Oxidoreductase</keyword>
<dbReference type="PANTHER" id="PTHR43742">
    <property type="entry name" value="TRIMETHYLAMINE-N-OXIDE REDUCTASE"/>
    <property type="match status" value="1"/>
</dbReference>
<dbReference type="GO" id="GO:0016491">
    <property type="term" value="F:oxidoreductase activity"/>
    <property type="evidence" value="ECO:0007669"/>
    <property type="project" value="UniProtKB-KW"/>
</dbReference>
<dbReference type="PROSITE" id="PS00932">
    <property type="entry name" value="MOLYBDOPTERIN_PROK_3"/>
    <property type="match status" value="1"/>
</dbReference>
<evidence type="ECO:0000313" key="10">
    <source>
        <dbReference type="EMBL" id="RWR01728.1"/>
    </source>
</evidence>
<name>A0A443IC05_9GAMM</name>
<evidence type="ECO:0000256" key="1">
    <source>
        <dbReference type="ARBA" id="ARBA00001942"/>
    </source>
</evidence>
<dbReference type="InterPro" id="IPR009010">
    <property type="entry name" value="Asp_de-COase-like_dom_sf"/>
</dbReference>